<keyword evidence="2" id="KW-0812">Transmembrane</keyword>
<organism evidence="3 4">
    <name type="scientific">Desulfuromonas thiophila</name>
    <dbReference type="NCBI Taxonomy" id="57664"/>
    <lineage>
        <taxon>Bacteria</taxon>
        <taxon>Pseudomonadati</taxon>
        <taxon>Thermodesulfobacteriota</taxon>
        <taxon>Desulfuromonadia</taxon>
        <taxon>Desulfuromonadales</taxon>
        <taxon>Desulfuromonadaceae</taxon>
        <taxon>Desulfuromonas</taxon>
    </lineage>
</organism>
<dbReference type="STRING" id="57664.SAMN05661003_101214"/>
<keyword evidence="2" id="KW-1133">Transmembrane helix</keyword>
<accession>A0A1G6XBQ3</accession>
<evidence type="ECO:0000256" key="2">
    <source>
        <dbReference type="SAM" id="Phobius"/>
    </source>
</evidence>
<protein>
    <submittedName>
        <fullName evidence="3">Uncharacterized protein</fullName>
    </submittedName>
</protein>
<gene>
    <name evidence="3" type="ORF">SAMN05661003_101214</name>
</gene>
<feature type="transmembrane region" description="Helical" evidence="2">
    <location>
        <begin position="257"/>
        <end position="276"/>
    </location>
</feature>
<feature type="transmembrane region" description="Helical" evidence="2">
    <location>
        <begin position="209"/>
        <end position="227"/>
    </location>
</feature>
<keyword evidence="4" id="KW-1185">Reference proteome</keyword>
<dbReference type="AlphaFoldDB" id="A0A1G6XBQ3"/>
<dbReference type="OrthoDB" id="820796at2"/>
<dbReference type="Proteomes" id="UP000243205">
    <property type="component" value="Unassembled WGS sequence"/>
</dbReference>
<feature type="transmembrane region" description="Helical" evidence="2">
    <location>
        <begin position="234"/>
        <end position="251"/>
    </location>
</feature>
<feature type="transmembrane region" description="Helical" evidence="2">
    <location>
        <begin position="68"/>
        <end position="90"/>
    </location>
</feature>
<sequence>MVLHPLCTQISRLFDRVEHSFEAAGGQRRIGSLLILLFLGGLTGIELARWGLLPSAIIRLTPTNHLAAIELVFTVLLVFEVISLLLSLVYSVSISVGKQVEILSLVMLRNIFKEVSTLHEPVMWDEISGLVLNIASLALGALLIFVILSYYYRNVPEVLINSDERDTAAFVVAKKLIALLMMVAFAAIFAWNWWHSLFHGAPNQTFETLYTLLIFCDILIMLLSMRYGSSYRVAFRNSGFAVATLLIRVALITPPPYSALLGVGSALLVLAIRLAYNSYQPSRYQQQREQRRRPASSPVAALKE</sequence>
<feature type="region of interest" description="Disordered" evidence="1">
    <location>
        <begin position="285"/>
        <end position="304"/>
    </location>
</feature>
<feature type="transmembrane region" description="Helical" evidence="2">
    <location>
        <begin position="130"/>
        <end position="152"/>
    </location>
</feature>
<feature type="transmembrane region" description="Helical" evidence="2">
    <location>
        <begin position="30"/>
        <end position="48"/>
    </location>
</feature>
<evidence type="ECO:0000313" key="3">
    <source>
        <dbReference type="EMBL" id="SDD75629.1"/>
    </source>
</evidence>
<reference evidence="4" key="1">
    <citation type="submission" date="2016-10" db="EMBL/GenBank/DDBJ databases">
        <authorList>
            <person name="Varghese N."/>
            <person name="Submissions S."/>
        </authorList>
    </citation>
    <scope>NUCLEOTIDE SEQUENCE [LARGE SCALE GENOMIC DNA]</scope>
    <source>
        <strain evidence="4">DSM 8987</strain>
    </source>
</reference>
<dbReference type="EMBL" id="FNAQ01000001">
    <property type="protein sequence ID" value="SDD75629.1"/>
    <property type="molecule type" value="Genomic_DNA"/>
</dbReference>
<evidence type="ECO:0000313" key="4">
    <source>
        <dbReference type="Proteomes" id="UP000243205"/>
    </source>
</evidence>
<evidence type="ECO:0000256" key="1">
    <source>
        <dbReference type="SAM" id="MobiDB-lite"/>
    </source>
</evidence>
<dbReference type="RefSeq" id="WP_092075370.1">
    <property type="nucleotide sequence ID" value="NZ_CALFZY010000006.1"/>
</dbReference>
<feature type="transmembrane region" description="Helical" evidence="2">
    <location>
        <begin position="172"/>
        <end position="194"/>
    </location>
</feature>
<keyword evidence="2" id="KW-0472">Membrane</keyword>
<name>A0A1G6XBQ3_9BACT</name>
<proteinExistence type="predicted"/>